<dbReference type="Gene3D" id="1.10.1410.40">
    <property type="match status" value="1"/>
</dbReference>
<comment type="subcellular location">
    <subcellularLocation>
        <location evidence="1">Membrane</location>
        <topology evidence="1">Single-pass type I membrane protein</topology>
    </subcellularLocation>
</comment>
<dbReference type="EMBL" id="VZTA01025340">
    <property type="protein sequence ID" value="NXA69206.1"/>
    <property type="molecule type" value="Genomic_DNA"/>
</dbReference>
<evidence type="ECO:0000313" key="9">
    <source>
        <dbReference type="Proteomes" id="UP000586926"/>
    </source>
</evidence>
<evidence type="ECO:0000256" key="6">
    <source>
        <dbReference type="ARBA" id="ARBA00023136"/>
    </source>
</evidence>
<name>A0A7K7XUC0_9PASS</name>
<dbReference type="AlphaFoldDB" id="A0A7K7XUC0"/>
<dbReference type="SMART" id="SM01265">
    <property type="entry name" value="Mab-21"/>
    <property type="match status" value="1"/>
</dbReference>
<keyword evidence="9" id="KW-1185">Reference proteome</keyword>
<gene>
    <name evidence="8" type="primary">Itpripl1_3</name>
    <name evidence="8" type="ORF">MOHOCH_R09143</name>
</gene>
<evidence type="ECO:0000256" key="3">
    <source>
        <dbReference type="ARBA" id="ARBA00022692"/>
    </source>
</evidence>
<proteinExistence type="inferred from homology"/>
<dbReference type="GO" id="GO:0016020">
    <property type="term" value="C:membrane"/>
    <property type="evidence" value="ECO:0007669"/>
    <property type="project" value="UniProtKB-SubCell"/>
</dbReference>
<feature type="non-terminal residue" evidence="8">
    <location>
        <position position="344"/>
    </location>
</feature>
<evidence type="ECO:0000256" key="4">
    <source>
        <dbReference type="ARBA" id="ARBA00022729"/>
    </source>
</evidence>
<evidence type="ECO:0000256" key="1">
    <source>
        <dbReference type="ARBA" id="ARBA00004479"/>
    </source>
</evidence>
<dbReference type="PRINTS" id="PR02107">
    <property type="entry name" value="INOS145TPRIP"/>
</dbReference>
<protein>
    <submittedName>
        <fullName evidence="8">IPIL1 protein</fullName>
    </submittedName>
</protein>
<comment type="similarity">
    <text evidence="2">Belongs to the ITPRIP family.</text>
</comment>
<feature type="non-terminal residue" evidence="8">
    <location>
        <position position="1"/>
    </location>
</feature>
<dbReference type="PANTHER" id="PTHR10656">
    <property type="entry name" value="CELL FATE DETERMINING PROTEIN MAB21-RELATED"/>
    <property type="match status" value="1"/>
</dbReference>
<dbReference type="Pfam" id="PF20266">
    <property type="entry name" value="Mab-21_C"/>
    <property type="match status" value="1"/>
</dbReference>
<comment type="caution">
    <text evidence="8">The sequence shown here is derived from an EMBL/GenBank/DDBJ whole genome shotgun (WGS) entry which is preliminary data.</text>
</comment>
<dbReference type="Proteomes" id="UP000586926">
    <property type="component" value="Unassembled WGS sequence"/>
</dbReference>
<reference evidence="8 9" key="1">
    <citation type="submission" date="2019-09" db="EMBL/GenBank/DDBJ databases">
        <title>Bird 10,000 Genomes (B10K) Project - Family phase.</title>
        <authorList>
            <person name="Zhang G."/>
        </authorList>
    </citation>
    <scope>NUCLEOTIDE SEQUENCE [LARGE SCALE GENOMIC DNA]</scope>
    <source>
        <strain evidence="8">B10K-DU-030-22</strain>
        <tissue evidence="8">Blood</tissue>
    </source>
</reference>
<evidence type="ECO:0000313" key="8">
    <source>
        <dbReference type="EMBL" id="NXA69206.1"/>
    </source>
</evidence>
<dbReference type="InterPro" id="IPR024810">
    <property type="entry name" value="MAB21L/cGLR"/>
</dbReference>
<evidence type="ECO:0000256" key="2">
    <source>
        <dbReference type="ARBA" id="ARBA00005554"/>
    </source>
</evidence>
<dbReference type="InterPro" id="IPR026250">
    <property type="entry name" value="ITPRIP-like"/>
</dbReference>
<dbReference type="InterPro" id="IPR046906">
    <property type="entry name" value="Mab-21_HhH/H2TH-like"/>
</dbReference>
<keyword evidence="4" id="KW-0732">Signal</keyword>
<organism evidence="8 9">
    <name type="scientific">Mohoua ochrocephala</name>
    <dbReference type="NCBI Taxonomy" id="874463"/>
    <lineage>
        <taxon>Eukaryota</taxon>
        <taxon>Metazoa</taxon>
        <taxon>Chordata</taxon>
        <taxon>Craniata</taxon>
        <taxon>Vertebrata</taxon>
        <taxon>Euteleostomi</taxon>
        <taxon>Archelosauria</taxon>
        <taxon>Archosauria</taxon>
        <taxon>Dinosauria</taxon>
        <taxon>Saurischia</taxon>
        <taxon>Theropoda</taxon>
        <taxon>Coelurosauria</taxon>
        <taxon>Aves</taxon>
        <taxon>Neognathae</taxon>
        <taxon>Neoaves</taxon>
        <taxon>Telluraves</taxon>
        <taxon>Australaves</taxon>
        <taxon>Passeriformes</taxon>
        <taxon>Meliphagoidea</taxon>
        <taxon>Acanthizidae</taxon>
        <taxon>Mohoua</taxon>
    </lineage>
</organism>
<accession>A0A7K7XUC0</accession>
<keyword evidence="3" id="KW-0812">Transmembrane</keyword>
<keyword evidence="6" id="KW-0472">Membrane</keyword>
<feature type="domain" description="Mab-21-like HhH/H2TH-like" evidence="7">
    <location>
        <begin position="233"/>
        <end position="297"/>
    </location>
</feature>
<sequence length="344" mass="39274">MVTLLMDNFTRAFGCSLSNHFYPVLQRAIGVGSAFEGWSPCAEGALYHVLVPLSAPAGHAFHLEPDTGAKVPRRNFRVRVELECTCVREQLGDTSMLCFLHHSKEELSRKQQPSLLDSLCTGPYLDVEKTACWLYRLVRSYWSLLPQSYHGHLMLLPSSRSCKMQLSKGKESFVVEVLFGVRQGDSDIYVSGQPTEAHFVLSTTWCETYAVAEANFFRHVARRAPQDSWHCKCLQFLTCMSMGTGFSTYALKTVVMHLLNTRPPSQWSGRDFLKRLVDIVEYLRCSLDKKRLDHFVIGNQRLPGEMKLPPDLQRVEPPNLFQHLACDPDAHREVVQVYIRLRHQ</sequence>
<keyword evidence="5" id="KW-1133">Transmembrane helix</keyword>
<dbReference type="PANTHER" id="PTHR10656:SF40">
    <property type="entry name" value="INOSITOL 1,4,5-TRISPHOSPHATE RECEPTOR-INTERACTING PROTEIN-LIKE 1"/>
    <property type="match status" value="1"/>
</dbReference>
<evidence type="ECO:0000256" key="5">
    <source>
        <dbReference type="ARBA" id="ARBA00022989"/>
    </source>
</evidence>
<evidence type="ECO:0000259" key="7">
    <source>
        <dbReference type="Pfam" id="PF20266"/>
    </source>
</evidence>